<evidence type="ECO:0000256" key="2">
    <source>
        <dbReference type="SAM" id="Phobius"/>
    </source>
</evidence>
<feature type="region of interest" description="Disordered" evidence="1">
    <location>
        <begin position="1"/>
        <end position="94"/>
    </location>
</feature>
<name>A0A9W9HPN9_9EURO</name>
<keyword evidence="2" id="KW-0472">Membrane</keyword>
<keyword evidence="2" id="KW-0812">Transmembrane</keyword>
<evidence type="ECO:0000313" key="3">
    <source>
        <dbReference type="EMBL" id="KAJ5152698.1"/>
    </source>
</evidence>
<dbReference type="RefSeq" id="XP_056539006.1">
    <property type="nucleotide sequence ID" value="XM_056691300.1"/>
</dbReference>
<dbReference type="SUPFAM" id="SSF55729">
    <property type="entry name" value="Acyl-CoA N-acyltransferases (Nat)"/>
    <property type="match status" value="1"/>
</dbReference>
<proteinExistence type="predicted"/>
<evidence type="ECO:0000256" key="1">
    <source>
        <dbReference type="SAM" id="MobiDB-lite"/>
    </source>
</evidence>
<protein>
    <submittedName>
        <fullName evidence="3">Uncharacterized protein</fullName>
    </submittedName>
</protein>
<reference evidence="3" key="1">
    <citation type="submission" date="2022-11" db="EMBL/GenBank/DDBJ databases">
        <authorList>
            <person name="Petersen C."/>
        </authorList>
    </citation>
    <scope>NUCLEOTIDE SEQUENCE</scope>
    <source>
        <strain evidence="3">IBT 26290</strain>
    </source>
</reference>
<keyword evidence="4" id="KW-1185">Reference proteome</keyword>
<dbReference type="Proteomes" id="UP001149163">
    <property type="component" value="Unassembled WGS sequence"/>
</dbReference>
<feature type="compositionally biased region" description="Polar residues" evidence="1">
    <location>
        <begin position="77"/>
        <end position="92"/>
    </location>
</feature>
<feature type="compositionally biased region" description="Low complexity" evidence="1">
    <location>
        <begin position="31"/>
        <end position="58"/>
    </location>
</feature>
<keyword evidence="2" id="KW-1133">Transmembrane helix</keyword>
<reference evidence="3" key="2">
    <citation type="journal article" date="2023" name="IMA Fungus">
        <title>Comparative genomic study of the Penicillium genus elucidates a diverse pangenome and 15 lateral gene transfer events.</title>
        <authorList>
            <person name="Petersen C."/>
            <person name="Sorensen T."/>
            <person name="Nielsen M.R."/>
            <person name="Sondergaard T.E."/>
            <person name="Sorensen J.L."/>
            <person name="Fitzpatrick D.A."/>
            <person name="Frisvad J.C."/>
            <person name="Nielsen K.L."/>
        </authorList>
    </citation>
    <scope>NUCLEOTIDE SEQUENCE</scope>
    <source>
        <strain evidence="3">IBT 26290</strain>
    </source>
</reference>
<dbReference type="AlphaFoldDB" id="A0A9W9HPN9"/>
<dbReference type="GeneID" id="81430476"/>
<organism evidence="3 4">
    <name type="scientific">Penicillium canariense</name>
    <dbReference type="NCBI Taxonomy" id="189055"/>
    <lineage>
        <taxon>Eukaryota</taxon>
        <taxon>Fungi</taxon>
        <taxon>Dikarya</taxon>
        <taxon>Ascomycota</taxon>
        <taxon>Pezizomycotina</taxon>
        <taxon>Eurotiomycetes</taxon>
        <taxon>Eurotiomycetidae</taxon>
        <taxon>Eurotiales</taxon>
        <taxon>Aspergillaceae</taxon>
        <taxon>Penicillium</taxon>
    </lineage>
</organism>
<feature type="transmembrane region" description="Helical" evidence="2">
    <location>
        <begin position="164"/>
        <end position="183"/>
    </location>
</feature>
<dbReference type="OrthoDB" id="5343688at2759"/>
<dbReference type="EMBL" id="JAPQKN010000007">
    <property type="protein sequence ID" value="KAJ5152698.1"/>
    <property type="molecule type" value="Genomic_DNA"/>
</dbReference>
<gene>
    <name evidence="3" type="ORF">N7482_009176</name>
</gene>
<evidence type="ECO:0000313" key="4">
    <source>
        <dbReference type="Proteomes" id="UP001149163"/>
    </source>
</evidence>
<dbReference type="InterPro" id="IPR016181">
    <property type="entry name" value="Acyl_CoA_acyltransferase"/>
</dbReference>
<accession>A0A9W9HPN9</accession>
<comment type="caution">
    <text evidence="3">The sequence shown here is derived from an EMBL/GenBank/DDBJ whole genome shotgun (WGS) entry which is preliminary data.</text>
</comment>
<feature type="transmembrane region" description="Helical" evidence="2">
    <location>
        <begin position="128"/>
        <end position="152"/>
    </location>
</feature>
<sequence length="382" mass="42374">MAKRRGTYSAVTTAGDVTRGKGRHRDKATPSSTEDNSSSVSSGASSEEPSKEASNNESRGPSRANESPSKRQRETTSFESNYAPCPTSTNLITMPDKDSRITQIATKANEHIAALRLVADSVAQQRQLAAGAVLCSPLCWALIPLVPACIYYSPYQERVDNLTIFLLCIGISMAFGVAVKWSVRGYLDAAEKVGTWRWLYGFEDKSKTKARRQETDTKPMHMDEGSHIRSMGSICKRDFVLVARLTDDGDIIGTIILRVVPITTSSEKASRSKSSQKRCQMIHRSPQPCKVVIRAWTVKQSHRGAGIGAWMLKDALVLCLQYGWMGPEFAADHANSVRVLPSVFNGWIDRMEARAKNRLARDIEIFWAKLEEGNEWAMRSVI</sequence>